<dbReference type="EMBL" id="JAUEDM010000002">
    <property type="protein sequence ID" value="KAK3324927.1"/>
    <property type="molecule type" value="Genomic_DNA"/>
</dbReference>
<dbReference type="InterPro" id="IPR010730">
    <property type="entry name" value="HET"/>
</dbReference>
<reference evidence="3" key="1">
    <citation type="journal article" date="2023" name="Mol. Phylogenet. Evol.">
        <title>Genome-scale phylogeny and comparative genomics of the fungal order Sordariales.</title>
        <authorList>
            <person name="Hensen N."/>
            <person name="Bonometti L."/>
            <person name="Westerberg I."/>
            <person name="Brannstrom I.O."/>
            <person name="Guillou S."/>
            <person name="Cros-Aarteil S."/>
            <person name="Calhoun S."/>
            <person name="Haridas S."/>
            <person name="Kuo A."/>
            <person name="Mondo S."/>
            <person name="Pangilinan J."/>
            <person name="Riley R."/>
            <person name="LaButti K."/>
            <person name="Andreopoulos B."/>
            <person name="Lipzen A."/>
            <person name="Chen C."/>
            <person name="Yan M."/>
            <person name="Daum C."/>
            <person name="Ng V."/>
            <person name="Clum A."/>
            <person name="Steindorff A."/>
            <person name="Ohm R.A."/>
            <person name="Martin F."/>
            <person name="Silar P."/>
            <person name="Natvig D.O."/>
            <person name="Lalanne C."/>
            <person name="Gautier V."/>
            <person name="Ament-Velasquez S.L."/>
            <person name="Kruys A."/>
            <person name="Hutchinson M.I."/>
            <person name="Powell A.J."/>
            <person name="Barry K."/>
            <person name="Miller A.N."/>
            <person name="Grigoriev I.V."/>
            <person name="Debuchy R."/>
            <person name="Gladieux P."/>
            <person name="Hiltunen Thoren M."/>
            <person name="Johannesson H."/>
        </authorList>
    </citation>
    <scope>NUCLEOTIDE SEQUENCE</scope>
    <source>
        <strain evidence="3">CBS 118394</strain>
    </source>
</reference>
<accession>A0AAE0IHQ7</accession>
<proteinExistence type="predicted"/>
<feature type="compositionally biased region" description="Low complexity" evidence="1">
    <location>
        <begin position="536"/>
        <end position="545"/>
    </location>
</feature>
<evidence type="ECO:0000259" key="2">
    <source>
        <dbReference type="Pfam" id="PF06985"/>
    </source>
</evidence>
<name>A0AAE0IHQ7_9PEZI</name>
<feature type="region of interest" description="Disordered" evidence="1">
    <location>
        <begin position="521"/>
        <end position="545"/>
    </location>
</feature>
<dbReference type="PANTHER" id="PTHR33112">
    <property type="entry name" value="DOMAIN PROTEIN, PUTATIVE-RELATED"/>
    <property type="match status" value="1"/>
</dbReference>
<comment type="caution">
    <text evidence="3">The sequence shown here is derived from an EMBL/GenBank/DDBJ whole genome shotgun (WGS) entry which is preliminary data.</text>
</comment>
<evidence type="ECO:0000313" key="4">
    <source>
        <dbReference type="Proteomes" id="UP001283341"/>
    </source>
</evidence>
<sequence length="720" mass="80966">MENPGPPDQKLCARCQTIDIAKYFQEKNPGTVELGLYQDVLTKSEAGCPLCKLVIQALGVYAANAGRTWKVGEFPTTQICHLGRLINSKLPVLEVWFSNKTETMPKLHSGLATYVGRIQCLNLSETIDSVGTASKRRMPARLLDERLDYSLVKSWMQDCAENHGPNCNPPPSTLDRESGSLVLVDVKRMRLVRSRWDSRYLALSYVWGHAGDGSQFQAVGSNFDELQQDDALSQVRNKLPTIISDAIDFVLGIGKTYLWVDALCIVQDDPDSKAEYIPRMGQIYGQALLTIIGLAGHGGSSSLLPGVNANASRIPSWRRTPVQLGALSPVAELLNLQRCRQSSKWNRRAWTLQEEILSKRRLYFSDHQVYWQCATIYRAEGGFETLTSDGGKIAQGAASPLDRDDYVRTPDNSRWQFWLQPYWTLAMQYSRRVMTYPSDSLNAFAGILGSALPEHAFDYVLLWEPQLHVCRSPTWCWTAWDGSIYWDGWKHNSFAGKMVRIKSEVDGDYFIKEKGSFRKIARQTSPNHDDDDDDNTQGNNSNSTQSVRLGLARTLEMSPPAGPLFFEAACQRASSYTISCPPNEEISHRRRNDDLWMYDSAGHHCGTMMAISWWKQPTDDDDDAAGAAYDLVALSRGDQDQVTQADVDAHHDELSSELHSAEAYYERIFDAKSYKYKRCWAVNVLLVEWKGAFARRVGVGQMHADAWDAGTHEMKGIILV</sequence>
<evidence type="ECO:0000313" key="3">
    <source>
        <dbReference type="EMBL" id="KAK3324927.1"/>
    </source>
</evidence>
<reference evidence="3" key="2">
    <citation type="submission" date="2023-06" db="EMBL/GenBank/DDBJ databases">
        <authorList>
            <consortium name="Lawrence Berkeley National Laboratory"/>
            <person name="Haridas S."/>
            <person name="Hensen N."/>
            <person name="Bonometti L."/>
            <person name="Westerberg I."/>
            <person name="Brannstrom I.O."/>
            <person name="Guillou S."/>
            <person name="Cros-Aarteil S."/>
            <person name="Calhoun S."/>
            <person name="Kuo A."/>
            <person name="Mondo S."/>
            <person name="Pangilinan J."/>
            <person name="Riley R."/>
            <person name="Labutti K."/>
            <person name="Andreopoulos B."/>
            <person name="Lipzen A."/>
            <person name="Chen C."/>
            <person name="Yanf M."/>
            <person name="Daum C."/>
            <person name="Ng V."/>
            <person name="Clum A."/>
            <person name="Steindorff A."/>
            <person name="Ohm R."/>
            <person name="Martin F."/>
            <person name="Silar P."/>
            <person name="Natvig D."/>
            <person name="Lalanne C."/>
            <person name="Gautier V."/>
            <person name="Ament-Velasquez S.L."/>
            <person name="Kruys A."/>
            <person name="Hutchinson M.I."/>
            <person name="Powell A.J."/>
            <person name="Barry K."/>
            <person name="Miller A.N."/>
            <person name="Grigoriev I.V."/>
            <person name="Debuchy R."/>
            <person name="Gladieux P."/>
            <person name="Thoren M.H."/>
            <person name="Johannesson H."/>
        </authorList>
    </citation>
    <scope>NUCLEOTIDE SEQUENCE</scope>
    <source>
        <strain evidence="3">CBS 118394</strain>
    </source>
</reference>
<keyword evidence="4" id="KW-1185">Reference proteome</keyword>
<dbReference type="PANTHER" id="PTHR33112:SF12">
    <property type="entry name" value="HETEROKARYON INCOMPATIBILITY DOMAIN-CONTAINING PROTEIN"/>
    <property type="match status" value="1"/>
</dbReference>
<dbReference type="Proteomes" id="UP001283341">
    <property type="component" value="Unassembled WGS sequence"/>
</dbReference>
<protein>
    <submittedName>
        <fullName evidence="3">Heterokaryon incompatibility protein-domain-containing protein</fullName>
    </submittedName>
</protein>
<gene>
    <name evidence="3" type="ORF">B0H66DRAFT_580333</name>
</gene>
<organism evidence="3 4">
    <name type="scientific">Apodospora peruviana</name>
    <dbReference type="NCBI Taxonomy" id="516989"/>
    <lineage>
        <taxon>Eukaryota</taxon>
        <taxon>Fungi</taxon>
        <taxon>Dikarya</taxon>
        <taxon>Ascomycota</taxon>
        <taxon>Pezizomycotina</taxon>
        <taxon>Sordariomycetes</taxon>
        <taxon>Sordariomycetidae</taxon>
        <taxon>Sordariales</taxon>
        <taxon>Lasiosphaeriaceae</taxon>
        <taxon>Apodospora</taxon>
    </lineage>
</organism>
<dbReference type="Pfam" id="PF06985">
    <property type="entry name" value="HET"/>
    <property type="match status" value="1"/>
</dbReference>
<dbReference type="AlphaFoldDB" id="A0AAE0IHQ7"/>
<evidence type="ECO:0000256" key="1">
    <source>
        <dbReference type="SAM" id="MobiDB-lite"/>
    </source>
</evidence>
<feature type="domain" description="Heterokaryon incompatibility" evidence="2">
    <location>
        <begin position="200"/>
        <end position="354"/>
    </location>
</feature>